<proteinExistence type="predicted"/>
<dbReference type="InterPro" id="IPR036291">
    <property type="entry name" value="NAD(P)-bd_dom_sf"/>
</dbReference>
<evidence type="ECO:0000313" key="3">
    <source>
        <dbReference type="Proteomes" id="UP000178851"/>
    </source>
</evidence>
<accession>A0A1F7YK25</accession>
<feature type="domain" description="NAD-dependent epimerase/dehydratase" evidence="1">
    <location>
        <begin position="5"/>
        <end position="212"/>
    </location>
</feature>
<comment type="caution">
    <text evidence="2">The sequence shown here is derived from an EMBL/GenBank/DDBJ whole genome shotgun (WGS) entry which is preliminary data.</text>
</comment>
<dbReference type="Gene3D" id="3.40.50.720">
    <property type="entry name" value="NAD(P)-binding Rossmann-like Domain"/>
    <property type="match status" value="1"/>
</dbReference>
<dbReference type="SUPFAM" id="SSF51735">
    <property type="entry name" value="NAD(P)-binding Rossmann-fold domains"/>
    <property type="match status" value="1"/>
</dbReference>
<protein>
    <recommendedName>
        <fullName evidence="1">NAD-dependent epimerase/dehydratase domain-containing protein</fullName>
    </recommendedName>
</protein>
<sequence>MSKKVVVIGGAGNVGQGITKAFKKHNWIVKVIDPQINTTFEELDDLELKKFFSIKHIIYVAEIGNRDLYADHPNLAKQNNIRFKNFCKKISQINPKAIIWYIGGSWTKRKSNKNWLITDKSPNKDLKDCNPYEKAKISAENNAKRLSKFVKIRFLDWASIVPNFSENFTIPKMVKQALSQGKIIYSPGPYGRPLLETTQAGEALILLIEHDSYKKQFNKFLLPGLFVSFTEFAQSVKNVIEEKTNKIIRLEKQSVTPNFLKSKTSSSHLEKLGFKPSKKTVLNALEKNAFLYLRELI</sequence>
<dbReference type="Pfam" id="PF01370">
    <property type="entry name" value="Epimerase"/>
    <property type="match status" value="1"/>
</dbReference>
<reference evidence="2 3" key="1">
    <citation type="journal article" date="2016" name="Nat. Commun.">
        <title>Thousands of microbial genomes shed light on interconnected biogeochemical processes in an aquifer system.</title>
        <authorList>
            <person name="Anantharaman K."/>
            <person name="Brown C.T."/>
            <person name="Hug L.A."/>
            <person name="Sharon I."/>
            <person name="Castelle C.J."/>
            <person name="Probst A.J."/>
            <person name="Thomas B.C."/>
            <person name="Singh A."/>
            <person name="Wilkins M.J."/>
            <person name="Karaoz U."/>
            <person name="Brodie E.L."/>
            <person name="Williams K.H."/>
            <person name="Hubbard S.S."/>
            <person name="Banfield J.F."/>
        </authorList>
    </citation>
    <scope>NUCLEOTIDE SEQUENCE [LARGE SCALE GENOMIC DNA]</scope>
</reference>
<evidence type="ECO:0000313" key="2">
    <source>
        <dbReference type="EMBL" id="OGM27701.1"/>
    </source>
</evidence>
<gene>
    <name evidence="2" type="ORF">A2627_04650</name>
</gene>
<organism evidence="2 3">
    <name type="scientific">Candidatus Woesebacteria bacterium RIFCSPHIGHO2_01_FULL_39_28</name>
    <dbReference type="NCBI Taxonomy" id="1802496"/>
    <lineage>
        <taxon>Bacteria</taxon>
        <taxon>Candidatus Woeseibacteriota</taxon>
    </lineage>
</organism>
<evidence type="ECO:0000259" key="1">
    <source>
        <dbReference type="Pfam" id="PF01370"/>
    </source>
</evidence>
<dbReference type="AlphaFoldDB" id="A0A1F7YK25"/>
<dbReference type="Proteomes" id="UP000178851">
    <property type="component" value="Unassembled WGS sequence"/>
</dbReference>
<dbReference type="InterPro" id="IPR001509">
    <property type="entry name" value="Epimerase_deHydtase"/>
</dbReference>
<name>A0A1F7YK25_9BACT</name>
<dbReference type="EMBL" id="MGGI01000003">
    <property type="protein sequence ID" value="OGM27701.1"/>
    <property type="molecule type" value="Genomic_DNA"/>
</dbReference>